<organism evidence="2 3">
    <name type="scientific">Golovinomyces cichoracearum</name>
    <dbReference type="NCBI Taxonomy" id="62708"/>
    <lineage>
        <taxon>Eukaryota</taxon>
        <taxon>Fungi</taxon>
        <taxon>Dikarya</taxon>
        <taxon>Ascomycota</taxon>
        <taxon>Pezizomycotina</taxon>
        <taxon>Leotiomycetes</taxon>
        <taxon>Erysiphales</taxon>
        <taxon>Erysiphaceae</taxon>
        <taxon>Golovinomyces</taxon>
    </lineage>
</organism>
<accession>A0A420HAE7</accession>
<evidence type="ECO:0000256" key="1">
    <source>
        <dbReference type="SAM" id="MobiDB-lite"/>
    </source>
</evidence>
<keyword evidence="3" id="KW-1185">Reference proteome</keyword>
<evidence type="ECO:0000313" key="3">
    <source>
        <dbReference type="Proteomes" id="UP000283383"/>
    </source>
</evidence>
<name>A0A420HAE7_9PEZI</name>
<evidence type="ECO:0000313" key="2">
    <source>
        <dbReference type="EMBL" id="RKF54414.1"/>
    </source>
</evidence>
<protein>
    <submittedName>
        <fullName evidence="2">Uncharacterized protein</fullName>
    </submittedName>
</protein>
<comment type="caution">
    <text evidence="2">The sequence shown here is derived from an EMBL/GenBank/DDBJ whole genome shotgun (WGS) entry which is preliminary data.</text>
</comment>
<dbReference type="AlphaFoldDB" id="A0A420HAE7"/>
<proteinExistence type="predicted"/>
<feature type="compositionally biased region" description="Basic and acidic residues" evidence="1">
    <location>
        <begin position="8"/>
        <end position="21"/>
    </location>
</feature>
<dbReference type="Proteomes" id="UP000283383">
    <property type="component" value="Unassembled WGS sequence"/>
</dbReference>
<feature type="region of interest" description="Disordered" evidence="1">
    <location>
        <begin position="1"/>
        <end position="24"/>
    </location>
</feature>
<reference evidence="2 3" key="1">
    <citation type="journal article" date="2018" name="BMC Genomics">
        <title>Comparative genome analyses reveal sequence features reflecting distinct modes of host-adaptation between dicot and monocot powdery mildew.</title>
        <authorList>
            <person name="Wu Y."/>
            <person name="Ma X."/>
            <person name="Pan Z."/>
            <person name="Kale S.D."/>
            <person name="Song Y."/>
            <person name="King H."/>
            <person name="Zhang Q."/>
            <person name="Presley C."/>
            <person name="Deng X."/>
            <person name="Wei C.I."/>
            <person name="Xiao S."/>
        </authorList>
    </citation>
    <scope>NUCLEOTIDE SEQUENCE [LARGE SCALE GENOMIC DNA]</scope>
    <source>
        <strain evidence="2">UMSG3</strain>
    </source>
</reference>
<dbReference type="EMBL" id="MCBQ01020963">
    <property type="protein sequence ID" value="RKF54414.1"/>
    <property type="molecule type" value="Genomic_DNA"/>
</dbReference>
<sequence length="119" mass="13268">MRVTRNVESGHEGLNRSRKDQTMPSKIEIAHIRQATSAARLRIKKAQYDAIKTLTSASQHSVNTKLAQLMGAMEASPLTPSRVRRLFSGSPSPNRGRFAVPSNLAQESYQEDLTEIYVE</sequence>
<gene>
    <name evidence="2" type="ORF">GcM3_209010</name>
</gene>